<dbReference type="SUPFAM" id="SSF53448">
    <property type="entry name" value="Nucleotide-diphospho-sugar transferases"/>
    <property type="match status" value="1"/>
</dbReference>
<evidence type="ECO:0000259" key="1">
    <source>
        <dbReference type="Pfam" id="PF00535"/>
    </source>
</evidence>
<dbReference type="Gene3D" id="3.90.550.10">
    <property type="entry name" value="Spore Coat Polysaccharide Biosynthesis Protein SpsA, Chain A"/>
    <property type="match status" value="1"/>
</dbReference>
<proteinExistence type="predicted"/>
<reference evidence="2" key="1">
    <citation type="journal article" date="2016" name="Appl. Environ. Microbiol.">
        <title>Novel capsular polysaccharide Loci and new diagnostic tools for high-throughput capsular gene typing in Streptococcus suis.</title>
        <authorList>
            <person name="Zheng H."/>
            <person name="Bai X."/>
            <person name="Xu J."/>
        </authorList>
    </citation>
    <scope>NUCLEOTIDE SEQUENCE</scope>
    <source>
        <strain evidence="2">YS394</strain>
    </source>
</reference>
<dbReference type="InterPro" id="IPR029044">
    <property type="entry name" value="Nucleotide-diphossugar_trans"/>
</dbReference>
<dbReference type="AlphaFoldDB" id="A0A1C9IE97"/>
<evidence type="ECO:0000313" key="2">
    <source>
        <dbReference type="EMBL" id="AOP02850.1"/>
    </source>
</evidence>
<dbReference type="InterPro" id="IPR001173">
    <property type="entry name" value="Glyco_trans_2-like"/>
</dbReference>
<accession>A0A1C9IE97</accession>
<sequence>MKEYYKHIFVVLVYRNTTDIVDFINSVREKVTGSKIIIVNSYYDDESLEIIRNIANRNKCDFLNVENKGFSYGNNIGLKHALANYHFDFVTCSNPDVIIRKFDDTVLNEFPDSIYGPEITTVDNRKQNPMMIYRNDFIYSLIYSSYTKKKRYLFIIAVLLSKIIRTIGRIFKEFKALNSYPVFQLHGCFIIFSRKYLAQHGVPFDENMFLFGEEGVLAYEASQKGTKLIYTKEIDILHKEDGSMSLFSGDLNNELVKSNIYFYEKYLKGKS</sequence>
<dbReference type="EMBL" id="KU665270">
    <property type="protein sequence ID" value="AOP02850.1"/>
    <property type="molecule type" value="Genomic_DNA"/>
</dbReference>
<feature type="domain" description="Glycosyltransferase 2-like" evidence="1">
    <location>
        <begin position="10"/>
        <end position="96"/>
    </location>
</feature>
<name>A0A1C9IE97_STRSU</name>
<dbReference type="Pfam" id="PF00535">
    <property type="entry name" value="Glycos_transf_2"/>
    <property type="match status" value="1"/>
</dbReference>
<organism evidence="2">
    <name type="scientific">Streptococcus suis</name>
    <dbReference type="NCBI Taxonomy" id="1307"/>
    <lineage>
        <taxon>Bacteria</taxon>
        <taxon>Bacillati</taxon>
        <taxon>Bacillota</taxon>
        <taxon>Bacilli</taxon>
        <taxon>Lactobacillales</taxon>
        <taxon>Streptococcaceae</taxon>
        <taxon>Streptococcus</taxon>
    </lineage>
</organism>
<gene>
    <name evidence="2" type="primary">cpsM</name>
    <name evidence="2" type="ORF">YS394-orf13</name>
</gene>
<protein>
    <recommendedName>
        <fullName evidence="1">Glycosyltransferase 2-like domain-containing protein</fullName>
    </recommendedName>
</protein>